<gene>
    <name evidence="1" type="ORF">SAMN05421830_11824</name>
</gene>
<evidence type="ECO:0000313" key="1">
    <source>
        <dbReference type="EMBL" id="SFM17415.1"/>
    </source>
</evidence>
<name>A0A8G2C5X6_DESNO</name>
<sequence>MRQVGSTTYSLIRLDGLDQLHEWQSGVSMK</sequence>
<reference evidence="1 2" key="1">
    <citation type="submission" date="2016-10" db="EMBL/GenBank/DDBJ databases">
        <authorList>
            <person name="Varghese N."/>
            <person name="Submissions S."/>
        </authorList>
    </citation>
    <scope>NUCLEOTIDE SEQUENCE [LARGE SCALE GENOMIC DNA]</scope>
    <source>
        <strain evidence="1 2">DSM 1741</strain>
    </source>
</reference>
<dbReference type="Proteomes" id="UP000199581">
    <property type="component" value="Unassembled WGS sequence"/>
</dbReference>
<comment type="caution">
    <text evidence="1">The sequence shown here is derived from an EMBL/GenBank/DDBJ whole genome shotgun (WGS) entry which is preliminary data.</text>
</comment>
<keyword evidence="2" id="KW-1185">Reference proteome</keyword>
<dbReference type="EMBL" id="FOTO01000018">
    <property type="protein sequence ID" value="SFM17415.1"/>
    <property type="molecule type" value="Genomic_DNA"/>
</dbReference>
<protein>
    <submittedName>
        <fullName evidence="1">Uncharacterized protein</fullName>
    </submittedName>
</protein>
<proteinExistence type="predicted"/>
<organism evidence="1 2">
    <name type="scientific">Desulfomicrobium norvegicum (strain DSM 1741 / NCIMB 8310)</name>
    <name type="common">Desulfovibrio baculatus (strain Norway 4)</name>
    <name type="synonym">Desulfovibrio desulfuricans (strain Norway 4)</name>
    <dbReference type="NCBI Taxonomy" id="52561"/>
    <lineage>
        <taxon>Bacteria</taxon>
        <taxon>Pseudomonadati</taxon>
        <taxon>Thermodesulfobacteriota</taxon>
        <taxon>Desulfovibrionia</taxon>
        <taxon>Desulfovibrionales</taxon>
        <taxon>Desulfomicrobiaceae</taxon>
        <taxon>Desulfomicrobium</taxon>
    </lineage>
</organism>
<dbReference type="AlphaFoldDB" id="A0A8G2C5X6"/>
<evidence type="ECO:0000313" key="2">
    <source>
        <dbReference type="Proteomes" id="UP000199581"/>
    </source>
</evidence>
<accession>A0A8G2C5X6</accession>